<accession>A0ABU4RI37</accession>
<feature type="domain" description="Cytochrome c" evidence="8">
    <location>
        <begin position="70"/>
        <end position="171"/>
    </location>
</feature>
<dbReference type="SUPFAM" id="SSF46626">
    <property type="entry name" value="Cytochrome c"/>
    <property type="match status" value="1"/>
</dbReference>
<protein>
    <submittedName>
        <fullName evidence="9">C-type cytochrome</fullName>
    </submittedName>
</protein>
<keyword evidence="1" id="KW-0813">Transport</keyword>
<dbReference type="InterPro" id="IPR002327">
    <property type="entry name" value="Cyt_c_1A/1B"/>
</dbReference>
<evidence type="ECO:0000256" key="3">
    <source>
        <dbReference type="ARBA" id="ARBA00022723"/>
    </source>
</evidence>
<dbReference type="Gene3D" id="1.10.760.10">
    <property type="entry name" value="Cytochrome c-like domain"/>
    <property type="match status" value="1"/>
</dbReference>
<dbReference type="PRINTS" id="PR00604">
    <property type="entry name" value="CYTCHRMECIAB"/>
</dbReference>
<keyword evidence="10" id="KW-1185">Reference proteome</keyword>
<reference evidence="9 10" key="1">
    <citation type="submission" date="2023-11" db="EMBL/GenBank/DDBJ databases">
        <authorList>
            <person name="Bao R."/>
        </authorList>
    </citation>
    <scope>NUCLEOTIDE SEQUENCE [LARGE SCALE GENOMIC DNA]</scope>
    <source>
        <strain evidence="9 10">PJ23</strain>
    </source>
</reference>
<keyword evidence="4" id="KW-0249">Electron transport</keyword>
<dbReference type="RefSeq" id="WP_319842622.1">
    <property type="nucleotide sequence ID" value="NZ_JAXAFJ010000001.1"/>
</dbReference>
<keyword evidence="2 6" id="KW-0349">Heme</keyword>
<dbReference type="InterPro" id="IPR009056">
    <property type="entry name" value="Cyt_c-like_dom"/>
</dbReference>
<name>A0ABU4RI37_9HYPH</name>
<organism evidence="9 10">
    <name type="scientific">Terrihabitans rhizophilus</name>
    <dbReference type="NCBI Taxonomy" id="3092662"/>
    <lineage>
        <taxon>Bacteria</taxon>
        <taxon>Pseudomonadati</taxon>
        <taxon>Pseudomonadota</taxon>
        <taxon>Alphaproteobacteria</taxon>
        <taxon>Hyphomicrobiales</taxon>
        <taxon>Terrihabitans</taxon>
    </lineage>
</organism>
<evidence type="ECO:0000256" key="1">
    <source>
        <dbReference type="ARBA" id="ARBA00022448"/>
    </source>
</evidence>
<evidence type="ECO:0000259" key="8">
    <source>
        <dbReference type="PROSITE" id="PS51007"/>
    </source>
</evidence>
<dbReference type="InterPro" id="IPR036909">
    <property type="entry name" value="Cyt_c-like_dom_sf"/>
</dbReference>
<evidence type="ECO:0000256" key="2">
    <source>
        <dbReference type="ARBA" id="ARBA00022617"/>
    </source>
</evidence>
<evidence type="ECO:0000256" key="4">
    <source>
        <dbReference type="ARBA" id="ARBA00022982"/>
    </source>
</evidence>
<evidence type="ECO:0000256" key="7">
    <source>
        <dbReference type="SAM" id="MobiDB-lite"/>
    </source>
</evidence>
<dbReference type="PROSITE" id="PS51007">
    <property type="entry name" value="CYTC"/>
    <property type="match status" value="1"/>
</dbReference>
<gene>
    <name evidence="9" type="ORF">SCD90_00325</name>
</gene>
<dbReference type="EMBL" id="JAXAFJ010000001">
    <property type="protein sequence ID" value="MDX6804494.1"/>
    <property type="molecule type" value="Genomic_DNA"/>
</dbReference>
<comment type="caution">
    <text evidence="9">The sequence shown here is derived from an EMBL/GenBank/DDBJ whole genome shotgun (WGS) entry which is preliminary data.</text>
</comment>
<dbReference type="PANTHER" id="PTHR11961">
    <property type="entry name" value="CYTOCHROME C"/>
    <property type="match status" value="1"/>
</dbReference>
<sequence length="280" mass="27942">MDSFEINKILGAVLGTLTLTMGLMIGSEILFDAHAPEKPGYELPQPEEGASAAAPAAEAVEPIAVRLASADAEKGAAVAKQCGSCHSFEKGGPNKVGPNLYGVVGNHHAHLEGFSYSSAMKAKSGEPWSFEALDAFLADPKGAIPGTAMAFAGVKRPDQRANLIAYLNKNSDSPLPPPPAPAEGAAPAAEAGAPATPAGPTGGEPAPAAQQPQSDGQAPAPEQNTGGAITVPQPQTGTAGSAPTPPTGAPEGGTPEVPQGNAGSDSPVQRPATGDRQSQQ</sequence>
<dbReference type="Pfam" id="PF00034">
    <property type="entry name" value="Cytochrom_C"/>
    <property type="match status" value="1"/>
</dbReference>
<feature type="compositionally biased region" description="Low complexity" evidence="7">
    <location>
        <begin position="182"/>
        <end position="221"/>
    </location>
</feature>
<proteinExistence type="predicted"/>
<evidence type="ECO:0000313" key="9">
    <source>
        <dbReference type="EMBL" id="MDX6804494.1"/>
    </source>
</evidence>
<keyword evidence="3 6" id="KW-0479">Metal-binding</keyword>
<keyword evidence="5 6" id="KW-0408">Iron</keyword>
<feature type="compositionally biased region" description="Polar residues" evidence="7">
    <location>
        <begin position="222"/>
        <end position="235"/>
    </location>
</feature>
<dbReference type="Proteomes" id="UP001274321">
    <property type="component" value="Unassembled WGS sequence"/>
</dbReference>
<evidence type="ECO:0000313" key="10">
    <source>
        <dbReference type="Proteomes" id="UP001274321"/>
    </source>
</evidence>
<feature type="region of interest" description="Disordered" evidence="7">
    <location>
        <begin position="168"/>
        <end position="280"/>
    </location>
</feature>
<evidence type="ECO:0000256" key="6">
    <source>
        <dbReference type="PROSITE-ProRule" id="PRU00433"/>
    </source>
</evidence>
<evidence type="ECO:0000256" key="5">
    <source>
        <dbReference type="ARBA" id="ARBA00023004"/>
    </source>
</evidence>